<dbReference type="EMBL" id="JBICBM010000020">
    <property type="protein sequence ID" value="MFF9886457.1"/>
    <property type="molecule type" value="Genomic_DNA"/>
</dbReference>
<comment type="caution">
    <text evidence="2">The sequence shown here is derived from an EMBL/GenBank/DDBJ whole genome shotgun (WGS) entry which is preliminary data.</text>
</comment>
<keyword evidence="3" id="KW-1185">Reference proteome</keyword>
<name>A0ABW6Z5N3_9ACTN</name>
<sequence>MTPDDETIRITRGQGGEVEVSGRIDAVAKEVLLRAGFLFLPALRGRVWVRLPFDLGRDWENRHATWAAGMLSTARYRVHLDPDLRYTPPDEPATPARPPAMTAQAPPSRPQRR</sequence>
<evidence type="ECO:0000313" key="3">
    <source>
        <dbReference type="Proteomes" id="UP001603418"/>
    </source>
</evidence>
<organism evidence="2 3">
    <name type="scientific">Streptomyces eurythermus</name>
    <dbReference type="NCBI Taxonomy" id="42237"/>
    <lineage>
        <taxon>Bacteria</taxon>
        <taxon>Bacillati</taxon>
        <taxon>Actinomycetota</taxon>
        <taxon>Actinomycetes</taxon>
        <taxon>Kitasatosporales</taxon>
        <taxon>Streptomycetaceae</taxon>
        <taxon>Streptomyces</taxon>
    </lineage>
</organism>
<evidence type="ECO:0000313" key="2">
    <source>
        <dbReference type="EMBL" id="MFF9886457.1"/>
    </source>
</evidence>
<evidence type="ECO:0000256" key="1">
    <source>
        <dbReference type="SAM" id="MobiDB-lite"/>
    </source>
</evidence>
<feature type="region of interest" description="Disordered" evidence="1">
    <location>
        <begin position="82"/>
        <end position="113"/>
    </location>
</feature>
<accession>A0ABW6Z5N3</accession>
<feature type="compositionally biased region" description="Pro residues" evidence="1">
    <location>
        <begin position="89"/>
        <end position="98"/>
    </location>
</feature>
<dbReference type="Proteomes" id="UP001603418">
    <property type="component" value="Unassembled WGS sequence"/>
</dbReference>
<proteinExistence type="predicted"/>
<dbReference type="RefSeq" id="WP_030795110.1">
    <property type="nucleotide sequence ID" value="NZ_JBFACJ010000040.1"/>
</dbReference>
<gene>
    <name evidence="2" type="ORF">ACF1HC_33430</name>
</gene>
<reference evidence="2 3" key="1">
    <citation type="submission" date="2024-10" db="EMBL/GenBank/DDBJ databases">
        <title>The Natural Products Discovery Center: Release of the First 8490 Sequenced Strains for Exploring Actinobacteria Biosynthetic Diversity.</title>
        <authorList>
            <person name="Kalkreuter E."/>
            <person name="Kautsar S.A."/>
            <person name="Yang D."/>
            <person name="Bader C.D."/>
            <person name="Teijaro C.N."/>
            <person name="Fluegel L."/>
            <person name="Davis C.M."/>
            <person name="Simpson J.R."/>
            <person name="Lauterbach L."/>
            <person name="Steele A.D."/>
            <person name="Gui C."/>
            <person name="Meng S."/>
            <person name="Li G."/>
            <person name="Viehrig K."/>
            <person name="Ye F."/>
            <person name="Su P."/>
            <person name="Kiefer A.F."/>
            <person name="Nichols A."/>
            <person name="Cepeda A.J."/>
            <person name="Yan W."/>
            <person name="Fan B."/>
            <person name="Jiang Y."/>
            <person name="Adhikari A."/>
            <person name="Zheng C.-J."/>
            <person name="Schuster L."/>
            <person name="Cowan T.M."/>
            <person name="Smanski M.J."/>
            <person name="Chevrette M.G."/>
            <person name="De Carvalho L.P.S."/>
            <person name="Shen B."/>
        </authorList>
    </citation>
    <scope>NUCLEOTIDE SEQUENCE [LARGE SCALE GENOMIC DNA]</scope>
    <source>
        <strain evidence="2 3">NPDC013366</strain>
    </source>
</reference>
<protein>
    <submittedName>
        <fullName evidence="2">Uncharacterized protein</fullName>
    </submittedName>
</protein>